<accession>A0A8J5HVF4</accession>
<dbReference type="PANTHER" id="PTHR33598">
    <property type="entry name" value="OS02G0833400 PROTEIN"/>
    <property type="match status" value="1"/>
</dbReference>
<feature type="region of interest" description="Disordered" evidence="2">
    <location>
        <begin position="167"/>
        <end position="186"/>
    </location>
</feature>
<dbReference type="Pfam" id="PF05542">
    <property type="entry name" value="DUF760"/>
    <property type="match status" value="2"/>
</dbReference>
<dbReference type="EMBL" id="JACMSC010000001">
    <property type="protein sequence ID" value="KAG6536786.1"/>
    <property type="molecule type" value="Genomic_DNA"/>
</dbReference>
<keyword evidence="4" id="KW-1185">Reference proteome</keyword>
<dbReference type="AlphaFoldDB" id="A0A8J5HVF4"/>
<reference evidence="3 4" key="1">
    <citation type="submission" date="2020-08" db="EMBL/GenBank/DDBJ databases">
        <title>Plant Genome Project.</title>
        <authorList>
            <person name="Zhang R.-G."/>
        </authorList>
    </citation>
    <scope>NUCLEOTIDE SEQUENCE [LARGE SCALE GENOMIC DNA]</scope>
    <source>
        <tissue evidence="3">Rhizome</tissue>
    </source>
</reference>
<proteinExistence type="predicted"/>
<dbReference type="Proteomes" id="UP000734854">
    <property type="component" value="Unassembled WGS sequence"/>
</dbReference>
<evidence type="ECO:0000313" key="3">
    <source>
        <dbReference type="EMBL" id="KAG6536786.1"/>
    </source>
</evidence>
<evidence type="ECO:0000256" key="2">
    <source>
        <dbReference type="SAM" id="MobiDB-lite"/>
    </source>
</evidence>
<feature type="compositionally biased region" description="Low complexity" evidence="2">
    <location>
        <begin position="41"/>
        <end position="50"/>
    </location>
</feature>
<sequence length="396" mass="44841">MAIATAFLPRSFLFPTTSILPKATVCNPRRLLEFPFPRPSSPKSRLLARSTPTSGNPFDGFESERRPLKYSTKNGILLNLVQEIEPLELNLIQKDVPDNTINAIKRTISGVLGLLPSDQFLVLVEAYWEPIFKLLISSMKTGYALHNAEHRLCLERNLDIHEEYTKKEKKQTMEDDDSLEMSVDLPPTISNSLGRKGIFRDQEKISKVLSENTCVNDLRQLTPQVQEYIGYLQSHLHSAKKDLHELEKKYSELQMQCVGEQKNELLDYLRSLQPEKVAELSEPTCPGTEEIFHSAVHGLLAALSPMIQSKPTLSQNPSCGTLDIGKDDYEELVENTFTRLQPLIKVPRDHLARLLFWCMLLGYYVRGLECRLELMEVLTHDSQIAGAAPQDGDPLV</sequence>
<evidence type="ECO:0000313" key="4">
    <source>
        <dbReference type="Proteomes" id="UP000734854"/>
    </source>
</evidence>
<dbReference type="InterPro" id="IPR008479">
    <property type="entry name" value="DUF760"/>
</dbReference>
<evidence type="ECO:0000256" key="1">
    <source>
        <dbReference type="SAM" id="Coils"/>
    </source>
</evidence>
<comment type="caution">
    <text evidence="3">The sequence shown here is derived from an EMBL/GenBank/DDBJ whole genome shotgun (WGS) entry which is preliminary data.</text>
</comment>
<protein>
    <recommendedName>
        <fullName evidence="5">MAR-binding filament-like protein 1</fullName>
    </recommendedName>
</protein>
<keyword evidence="1" id="KW-0175">Coiled coil</keyword>
<feature type="region of interest" description="Disordered" evidence="2">
    <location>
        <begin position="36"/>
        <end position="63"/>
    </location>
</feature>
<organism evidence="3 4">
    <name type="scientific">Zingiber officinale</name>
    <name type="common">Ginger</name>
    <name type="synonym">Amomum zingiber</name>
    <dbReference type="NCBI Taxonomy" id="94328"/>
    <lineage>
        <taxon>Eukaryota</taxon>
        <taxon>Viridiplantae</taxon>
        <taxon>Streptophyta</taxon>
        <taxon>Embryophyta</taxon>
        <taxon>Tracheophyta</taxon>
        <taxon>Spermatophyta</taxon>
        <taxon>Magnoliopsida</taxon>
        <taxon>Liliopsida</taxon>
        <taxon>Zingiberales</taxon>
        <taxon>Zingiberaceae</taxon>
        <taxon>Zingiber</taxon>
    </lineage>
</organism>
<name>A0A8J5HVF4_ZINOF</name>
<evidence type="ECO:0008006" key="5">
    <source>
        <dbReference type="Google" id="ProtNLM"/>
    </source>
</evidence>
<dbReference type="OrthoDB" id="4115at2759"/>
<feature type="coiled-coil region" evidence="1">
    <location>
        <begin position="236"/>
        <end position="263"/>
    </location>
</feature>
<dbReference type="PANTHER" id="PTHR33598:SF2">
    <property type="entry name" value="MAR-BINDING FILAMENT-LIKE PROTEIN"/>
    <property type="match status" value="1"/>
</dbReference>
<gene>
    <name evidence="3" type="ORF">ZIOFF_001855</name>
</gene>